<dbReference type="EMBL" id="ABYI02000036">
    <property type="protein sequence ID" value="EEG72802.1"/>
    <property type="molecule type" value="Genomic_DNA"/>
</dbReference>
<dbReference type="HOGENOM" id="CLU_3287395_0_0_9"/>
<reference evidence="1" key="1">
    <citation type="submission" date="2009-02" db="EMBL/GenBank/DDBJ databases">
        <authorList>
            <person name="Fulton L."/>
            <person name="Clifton S."/>
            <person name="Fulton B."/>
            <person name="Xu J."/>
            <person name="Minx P."/>
            <person name="Pepin K.H."/>
            <person name="Johnson M."/>
            <person name="Bhonagiri V."/>
            <person name="Nash W.E."/>
            <person name="Mardis E.R."/>
            <person name="Wilson R.K."/>
        </authorList>
    </citation>
    <scope>NUCLEOTIDE SEQUENCE [LARGE SCALE GENOMIC DNA]</scope>
    <source>
        <strain evidence="1">DSM 15053</strain>
    </source>
</reference>
<accession>C0C534</accession>
<comment type="caution">
    <text evidence="1">The sequence shown here is derived from an EMBL/GenBank/DDBJ whole genome shotgun (WGS) entry which is preliminary data.</text>
</comment>
<evidence type="ECO:0000313" key="1">
    <source>
        <dbReference type="EMBL" id="EEG72802.1"/>
    </source>
</evidence>
<dbReference type="Proteomes" id="UP000004893">
    <property type="component" value="Unassembled WGS sequence"/>
</dbReference>
<proteinExistence type="predicted"/>
<sequence>MSYSQRAKCYKQEEESDKLIIDAFLKEVEKEALYFAKEDQ</sequence>
<gene>
    <name evidence="1" type="ORF">CLOHYLEM_07202</name>
</gene>
<name>C0C534_9FIRM</name>
<organism evidence="1 2">
    <name type="scientific">[Clostridium] hylemonae DSM 15053</name>
    <dbReference type="NCBI Taxonomy" id="553973"/>
    <lineage>
        <taxon>Bacteria</taxon>
        <taxon>Bacillati</taxon>
        <taxon>Bacillota</taxon>
        <taxon>Clostridia</taxon>
        <taxon>Lachnospirales</taxon>
        <taxon>Lachnospiraceae</taxon>
    </lineage>
</organism>
<reference evidence="1" key="2">
    <citation type="submission" date="2013-06" db="EMBL/GenBank/DDBJ databases">
        <title>Draft genome sequence of Clostridium hylemonae (DSM 15053).</title>
        <authorList>
            <person name="Sudarsanam P."/>
            <person name="Ley R."/>
            <person name="Guruge J."/>
            <person name="Turnbaugh P.J."/>
            <person name="Mahowald M."/>
            <person name="Liep D."/>
            <person name="Gordon J."/>
        </authorList>
    </citation>
    <scope>NUCLEOTIDE SEQUENCE</scope>
    <source>
        <strain evidence="1">DSM 15053</strain>
    </source>
</reference>
<keyword evidence="2" id="KW-1185">Reference proteome</keyword>
<protein>
    <submittedName>
        <fullName evidence="1">Uncharacterized protein</fullName>
    </submittedName>
</protein>
<dbReference type="AlphaFoldDB" id="C0C534"/>
<evidence type="ECO:0000313" key="2">
    <source>
        <dbReference type="Proteomes" id="UP000004893"/>
    </source>
</evidence>